<keyword evidence="3" id="KW-1185">Reference proteome</keyword>
<dbReference type="PANTHER" id="PTHR11736">
    <property type="entry name" value="MELANOMA-ASSOCIATED ANTIGEN MAGE ANTIGEN"/>
    <property type="match status" value="1"/>
</dbReference>
<dbReference type="PANTHER" id="PTHR11736:SF84">
    <property type="entry name" value="MELANOMA-ASSOCIATED ANTIGEN C2"/>
    <property type="match status" value="1"/>
</dbReference>
<protein>
    <submittedName>
        <fullName evidence="4">Melanoma-associated antigen 10-like</fullName>
    </submittedName>
</protein>
<evidence type="ECO:0000259" key="2">
    <source>
        <dbReference type="PROSITE" id="PS50838"/>
    </source>
</evidence>
<feature type="domain" description="MAGE" evidence="2">
    <location>
        <begin position="83"/>
        <end position="282"/>
    </location>
</feature>
<dbReference type="InterPro" id="IPR002190">
    <property type="entry name" value="MHD_dom"/>
</dbReference>
<feature type="compositionally biased region" description="Polar residues" evidence="1">
    <location>
        <begin position="68"/>
        <end position="77"/>
    </location>
</feature>
<dbReference type="GeneID" id="101661035"/>
<dbReference type="Pfam" id="PF01454">
    <property type="entry name" value="MAGE"/>
    <property type="match status" value="1"/>
</dbReference>
<dbReference type="Proteomes" id="UP000694863">
    <property type="component" value="Unplaced"/>
</dbReference>
<accession>A0ABM0J2L5</accession>
<reference evidence="4" key="1">
    <citation type="submission" date="2025-08" db="UniProtKB">
        <authorList>
            <consortium name="RefSeq"/>
        </authorList>
    </citation>
    <scope>IDENTIFICATION</scope>
</reference>
<feature type="compositionally biased region" description="Polar residues" evidence="1">
    <location>
        <begin position="18"/>
        <end position="29"/>
    </location>
</feature>
<evidence type="ECO:0000313" key="3">
    <source>
        <dbReference type="Proteomes" id="UP000694863"/>
    </source>
</evidence>
<feature type="region of interest" description="Disordered" evidence="1">
    <location>
        <begin position="1"/>
        <end position="84"/>
    </location>
</feature>
<dbReference type="Gene3D" id="1.10.10.1200">
    <property type="entry name" value="MAGE homology domain, winged helix WH1 motif"/>
    <property type="match status" value="1"/>
</dbReference>
<dbReference type="InterPro" id="IPR037445">
    <property type="entry name" value="MAGE"/>
</dbReference>
<dbReference type="Gene3D" id="1.10.10.1210">
    <property type="entry name" value="MAGE homology domain, winged helix WH2 motif"/>
    <property type="match status" value="1"/>
</dbReference>
<feature type="compositionally biased region" description="Polar residues" evidence="1">
    <location>
        <begin position="40"/>
        <end position="57"/>
    </location>
</feature>
<dbReference type="PROSITE" id="PS50838">
    <property type="entry name" value="MAGE"/>
    <property type="match status" value="1"/>
</dbReference>
<sequence length="312" mass="34635">MTLSTSDENSRDSEDEGSPSTSASTQSLNLAPPKEEELSPPQSSETVFSIMTLSTSDENSRDSEDEGSPSTSASIQSLPRDPPEEEVTGIVRFLLLKYQMGQLTAKLEMLDVVSSDFKNQFPVVFQRASQSLKMVFGIDLKEVDSILGTYALENSLGLTYNRVLIDDEVMPQNGILILILGVILLEGNSASEEVIWEFLNKMSVHAGKEGVLDGKRRELITKDWVQDQYLKYCQVPESDPVRYEFLWGPRAHAETNRMNVLEFFAMVNGNDLSSYPPWYEEALREVGERAQARIASTDTATIPVPAVSPAPK</sequence>
<proteinExistence type="predicted"/>
<gene>
    <name evidence="4" type="primary">LOC101661035</name>
</gene>
<organism evidence="3 4">
    <name type="scientific">Echinops telfairi</name>
    <name type="common">Lesser hedgehog tenrec</name>
    <dbReference type="NCBI Taxonomy" id="9371"/>
    <lineage>
        <taxon>Eukaryota</taxon>
        <taxon>Metazoa</taxon>
        <taxon>Chordata</taxon>
        <taxon>Craniata</taxon>
        <taxon>Vertebrata</taxon>
        <taxon>Euteleostomi</taxon>
        <taxon>Mammalia</taxon>
        <taxon>Eutheria</taxon>
        <taxon>Afrotheria</taxon>
        <taxon>Tenrecidae</taxon>
        <taxon>Tenrecinae</taxon>
        <taxon>Echinops</taxon>
    </lineage>
</organism>
<name>A0ABM0J2L5_ECHTE</name>
<dbReference type="SMART" id="SM01373">
    <property type="entry name" value="MAGE"/>
    <property type="match status" value="1"/>
</dbReference>
<evidence type="ECO:0000256" key="1">
    <source>
        <dbReference type="SAM" id="MobiDB-lite"/>
    </source>
</evidence>
<dbReference type="RefSeq" id="XP_004713441.1">
    <property type="nucleotide sequence ID" value="XM_004713384.1"/>
</dbReference>
<dbReference type="InterPro" id="IPR041898">
    <property type="entry name" value="MAGE_WH1"/>
</dbReference>
<dbReference type="InterPro" id="IPR041899">
    <property type="entry name" value="MAGE_WH2"/>
</dbReference>
<evidence type="ECO:0000313" key="4">
    <source>
        <dbReference type="RefSeq" id="XP_004713441.1"/>
    </source>
</evidence>